<name>A0A6G0TXK9_APHGL</name>
<dbReference type="Proteomes" id="UP000475862">
    <property type="component" value="Unassembled WGS sequence"/>
</dbReference>
<proteinExistence type="predicted"/>
<accession>A0A6G0TXK9</accession>
<keyword evidence="2" id="KW-1185">Reference proteome</keyword>
<dbReference type="EMBL" id="VYZN01000014">
    <property type="protein sequence ID" value="KAE9539679.1"/>
    <property type="molecule type" value="Genomic_DNA"/>
</dbReference>
<evidence type="ECO:0000313" key="2">
    <source>
        <dbReference type="Proteomes" id="UP000475862"/>
    </source>
</evidence>
<evidence type="ECO:0000313" key="1">
    <source>
        <dbReference type="EMBL" id="KAE9539679.1"/>
    </source>
</evidence>
<organism evidence="1 2">
    <name type="scientific">Aphis glycines</name>
    <name type="common">Soybean aphid</name>
    <dbReference type="NCBI Taxonomy" id="307491"/>
    <lineage>
        <taxon>Eukaryota</taxon>
        <taxon>Metazoa</taxon>
        <taxon>Ecdysozoa</taxon>
        <taxon>Arthropoda</taxon>
        <taxon>Hexapoda</taxon>
        <taxon>Insecta</taxon>
        <taxon>Pterygota</taxon>
        <taxon>Neoptera</taxon>
        <taxon>Paraneoptera</taxon>
        <taxon>Hemiptera</taxon>
        <taxon>Sternorrhyncha</taxon>
        <taxon>Aphidomorpha</taxon>
        <taxon>Aphidoidea</taxon>
        <taxon>Aphididae</taxon>
        <taxon>Aphidini</taxon>
        <taxon>Aphis</taxon>
        <taxon>Aphis</taxon>
    </lineage>
</organism>
<gene>
    <name evidence="1" type="ORF">AGLY_004931</name>
</gene>
<dbReference type="AlphaFoldDB" id="A0A6G0TXK9"/>
<comment type="caution">
    <text evidence="1">The sequence shown here is derived from an EMBL/GenBank/DDBJ whole genome shotgun (WGS) entry which is preliminary data.</text>
</comment>
<reference evidence="1 2" key="1">
    <citation type="submission" date="2019-08" db="EMBL/GenBank/DDBJ databases">
        <title>The genome of the soybean aphid Biotype 1, its phylome, world population structure and adaptation to the North American continent.</title>
        <authorList>
            <person name="Giordano R."/>
            <person name="Donthu R.K."/>
            <person name="Hernandez A.G."/>
            <person name="Wright C.L."/>
            <person name="Zimin A.V."/>
        </authorList>
    </citation>
    <scope>NUCLEOTIDE SEQUENCE [LARGE SCALE GENOMIC DNA]</scope>
    <source>
        <tissue evidence="1">Whole aphids</tissue>
    </source>
</reference>
<sequence>MANCINNYGLNLYIIYKSESLFPLVTASRLVKIFLNGKLVMNIPSLQQNSLPVDKSVLIHESLQFFTNRCAWKNRKMNFYEDHHYSGGILTISKHLLVQVFTPKVLHGAGSSCSCNSAAYPVGCLLPVLVIWLLKNTPQIHGVFGVDEGSDCAPFDDPRNGAETINLYETTDNIKLSSRKQYDNIIYVYTVPWTRLDQQFGRGDQTQKIIRHVFLYCKTTYHSEVEPSKTANDTIVAVAIIMILDELGPHVVRECACFRSCRSIYKRRANDEKTSSNMFIDNVRRAFHDYLVPDTTPKSTPHKLSYGLYFDFDFD</sequence>
<protein>
    <submittedName>
        <fullName evidence="1">Uncharacterized protein</fullName>
    </submittedName>
</protein>